<dbReference type="GO" id="GO:0042626">
    <property type="term" value="F:ATPase-coupled transmembrane transporter activity"/>
    <property type="evidence" value="ECO:0007669"/>
    <property type="project" value="TreeGrafter"/>
</dbReference>
<evidence type="ECO:0000256" key="1">
    <source>
        <dbReference type="ARBA" id="ARBA00004202"/>
    </source>
</evidence>
<evidence type="ECO:0000259" key="9">
    <source>
        <dbReference type="PROSITE" id="PS50893"/>
    </source>
</evidence>
<evidence type="ECO:0000256" key="5">
    <source>
        <dbReference type="ARBA" id="ARBA00022840"/>
    </source>
</evidence>
<sequence>MDIIFENVNYTYQPNTPFSHQALKDISLEIKSGSFVAVVGHTGSGKSTLLQHLNALLQPTSGRLVLGNVELPGAHHEQIKSIRQRVGLLFQYPEHQLFEETVKKELLFGPKNFGFDLKQVETELNDSLQEVGLEESVLDRSPFELSGGQMKRVALASMLLAKPQVLVLDEPTAGLDPLGQKKMMQLFKSLHENKQHTVVLVTHNMDDAMRYAEKVIVLNQGTVECVKSPSELIHERDRLKAIGLDVPEPVEFVEYMKARLGVLWEEEDINEQTISRTLVKHLKGGATS</sequence>
<dbReference type="InterPro" id="IPR027417">
    <property type="entry name" value="P-loop_NTPase"/>
</dbReference>
<dbReference type="GO" id="GO:0016887">
    <property type="term" value="F:ATP hydrolysis activity"/>
    <property type="evidence" value="ECO:0007669"/>
    <property type="project" value="InterPro"/>
</dbReference>
<organism evidence="10 11">
    <name type="scientific">Alkalibacillus haloalkaliphilus</name>
    <dbReference type="NCBI Taxonomy" id="94136"/>
    <lineage>
        <taxon>Bacteria</taxon>
        <taxon>Bacillati</taxon>
        <taxon>Bacillota</taxon>
        <taxon>Bacilli</taxon>
        <taxon>Bacillales</taxon>
        <taxon>Bacillaceae</taxon>
        <taxon>Alkalibacillus</taxon>
    </lineage>
</organism>
<keyword evidence="2 8" id="KW-0813">Transport</keyword>
<dbReference type="PROSITE" id="PS00211">
    <property type="entry name" value="ABC_TRANSPORTER_1"/>
    <property type="match status" value="1"/>
</dbReference>
<evidence type="ECO:0000256" key="7">
    <source>
        <dbReference type="ARBA" id="ARBA00023136"/>
    </source>
</evidence>
<dbReference type="RefSeq" id="WP_146818179.1">
    <property type="nucleotide sequence ID" value="NZ_BJYA01000020.1"/>
</dbReference>
<dbReference type="InterPro" id="IPR003593">
    <property type="entry name" value="AAA+_ATPase"/>
</dbReference>
<dbReference type="Gene3D" id="3.40.50.300">
    <property type="entry name" value="P-loop containing nucleotide triphosphate hydrolases"/>
    <property type="match status" value="1"/>
</dbReference>
<comment type="subunit">
    <text evidence="8">Forms a stable energy-coupling factor (ECF) transporter complex composed of 2 membrane-embedded substrate-binding proteins (S component), 2 ATP-binding proteins (A component) and 2 transmembrane proteins (T component).</text>
</comment>
<dbReference type="PANTHER" id="PTHR43553:SF27">
    <property type="entry name" value="ENERGY-COUPLING FACTOR TRANSPORTER ATP-BINDING PROTEIN ECFA2"/>
    <property type="match status" value="1"/>
</dbReference>
<keyword evidence="4 8" id="KW-0547">Nucleotide-binding</keyword>
<dbReference type="FunFam" id="3.40.50.300:FF:000224">
    <property type="entry name" value="Energy-coupling factor transporter ATP-binding protein EcfA"/>
    <property type="match status" value="1"/>
</dbReference>
<dbReference type="Pfam" id="PF00005">
    <property type="entry name" value="ABC_tran"/>
    <property type="match status" value="1"/>
</dbReference>
<reference evidence="10 11" key="1">
    <citation type="submission" date="2019-07" db="EMBL/GenBank/DDBJ databases">
        <title>Whole genome shotgun sequence of Alkalibacillus haloalkaliphilus NBRC 103110.</title>
        <authorList>
            <person name="Hosoyama A."/>
            <person name="Uohara A."/>
            <person name="Ohji S."/>
            <person name="Ichikawa N."/>
        </authorList>
    </citation>
    <scope>NUCLEOTIDE SEQUENCE [LARGE SCALE GENOMIC DNA]</scope>
    <source>
        <strain evidence="10 11">NBRC 103110</strain>
    </source>
</reference>
<evidence type="ECO:0000313" key="10">
    <source>
        <dbReference type="EMBL" id="GEN46936.1"/>
    </source>
</evidence>
<evidence type="ECO:0000256" key="6">
    <source>
        <dbReference type="ARBA" id="ARBA00022967"/>
    </source>
</evidence>
<keyword evidence="5 8" id="KW-0067">ATP-binding</keyword>
<dbReference type="PROSITE" id="PS50893">
    <property type="entry name" value="ABC_TRANSPORTER_2"/>
    <property type="match status" value="1"/>
</dbReference>
<proteinExistence type="inferred from homology"/>
<dbReference type="PANTHER" id="PTHR43553">
    <property type="entry name" value="HEAVY METAL TRANSPORTER"/>
    <property type="match status" value="1"/>
</dbReference>
<dbReference type="AlphaFoldDB" id="A0A511W7C4"/>
<dbReference type="InterPro" id="IPR017871">
    <property type="entry name" value="ABC_transporter-like_CS"/>
</dbReference>
<comment type="similarity">
    <text evidence="8">Belongs to the ABC transporter superfamily. Energy-coupling factor EcfA family.</text>
</comment>
<dbReference type="OrthoDB" id="9784332at2"/>
<keyword evidence="3 8" id="KW-1003">Cell membrane</keyword>
<comment type="function">
    <text evidence="8">ATP-binding (A) component of a common energy-coupling factor (ECF) ABC-transporter complex.</text>
</comment>
<dbReference type="SMART" id="SM00382">
    <property type="entry name" value="AAA"/>
    <property type="match status" value="1"/>
</dbReference>
<feature type="domain" description="ABC transporter" evidence="9">
    <location>
        <begin position="3"/>
        <end position="245"/>
    </location>
</feature>
<dbReference type="InterPro" id="IPR030946">
    <property type="entry name" value="EcfA2"/>
</dbReference>
<evidence type="ECO:0000313" key="11">
    <source>
        <dbReference type="Proteomes" id="UP000321440"/>
    </source>
</evidence>
<keyword evidence="7 8" id="KW-0472">Membrane</keyword>
<evidence type="ECO:0000256" key="3">
    <source>
        <dbReference type="ARBA" id="ARBA00022475"/>
    </source>
</evidence>
<dbReference type="InterPro" id="IPR015856">
    <property type="entry name" value="ABC_transpr_CbiO/EcfA_su"/>
</dbReference>
<evidence type="ECO:0000256" key="4">
    <source>
        <dbReference type="ARBA" id="ARBA00022741"/>
    </source>
</evidence>
<dbReference type="GO" id="GO:0015087">
    <property type="term" value="F:cobalt ion transmembrane transporter activity"/>
    <property type="evidence" value="ECO:0007669"/>
    <property type="project" value="UniProtKB-ARBA"/>
</dbReference>
<dbReference type="CDD" id="cd03225">
    <property type="entry name" value="ABC_cobalt_CbiO_domain1"/>
    <property type="match status" value="1"/>
</dbReference>
<dbReference type="GO" id="GO:0043190">
    <property type="term" value="C:ATP-binding cassette (ABC) transporter complex"/>
    <property type="evidence" value="ECO:0007669"/>
    <property type="project" value="TreeGrafter"/>
</dbReference>
<dbReference type="EC" id="7.-.-.-" evidence="8"/>
<dbReference type="Proteomes" id="UP000321440">
    <property type="component" value="Unassembled WGS sequence"/>
</dbReference>
<evidence type="ECO:0000256" key="8">
    <source>
        <dbReference type="RuleBase" id="RU365104"/>
    </source>
</evidence>
<dbReference type="EMBL" id="BJYA01000020">
    <property type="protein sequence ID" value="GEN46936.1"/>
    <property type="molecule type" value="Genomic_DNA"/>
</dbReference>
<comment type="subcellular location">
    <subcellularLocation>
        <location evidence="1 8">Cell membrane</location>
        <topology evidence="1 8">Peripheral membrane protein</topology>
    </subcellularLocation>
</comment>
<dbReference type="GO" id="GO:0005524">
    <property type="term" value="F:ATP binding"/>
    <property type="evidence" value="ECO:0007669"/>
    <property type="project" value="UniProtKB-UniRule"/>
</dbReference>
<dbReference type="SUPFAM" id="SSF52540">
    <property type="entry name" value="P-loop containing nucleoside triphosphate hydrolases"/>
    <property type="match status" value="1"/>
</dbReference>
<gene>
    <name evidence="10" type="primary">ecfA</name>
    <name evidence="10" type="ORF">AHA02nite_27120</name>
</gene>
<keyword evidence="6" id="KW-1278">Translocase</keyword>
<dbReference type="InterPro" id="IPR003439">
    <property type="entry name" value="ABC_transporter-like_ATP-bd"/>
</dbReference>
<dbReference type="InterPro" id="IPR050095">
    <property type="entry name" value="ECF_ABC_transporter_ATP-bd"/>
</dbReference>
<evidence type="ECO:0000256" key="2">
    <source>
        <dbReference type="ARBA" id="ARBA00022448"/>
    </source>
</evidence>
<comment type="caution">
    <text evidence="10">The sequence shown here is derived from an EMBL/GenBank/DDBJ whole genome shotgun (WGS) entry which is preliminary data.</text>
</comment>
<name>A0A511W7C4_9BACI</name>
<dbReference type="NCBIfam" id="TIGR04521">
    <property type="entry name" value="ECF_ATPase_2"/>
    <property type="match status" value="1"/>
</dbReference>
<accession>A0A511W7C4</accession>
<keyword evidence="11" id="KW-1185">Reference proteome</keyword>
<protein>
    <recommendedName>
        <fullName evidence="8">Energy-coupling factor transporter ATP-binding protein EcfA2</fullName>
        <ecNumber evidence="8">7.-.-.-</ecNumber>
    </recommendedName>
</protein>